<gene>
    <name evidence="5" type="ORF">Anas_12174</name>
</gene>
<feature type="compositionally biased region" description="Acidic residues" evidence="3">
    <location>
        <begin position="1039"/>
        <end position="1048"/>
    </location>
</feature>
<dbReference type="Gene3D" id="1.20.900.10">
    <property type="entry name" value="Dbl homology (DH) domain"/>
    <property type="match status" value="1"/>
</dbReference>
<name>A0A5N5SN44_9CRUS</name>
<evidence type="ECO:0000313" key="5">
    <source>
        <dbReference type="EMBL" id="KAB7495138.1"/>
    </source>
</evidence>
<protein>
    <recommendedName>
        <fullName evidence="4">DH domain-containing protein</fullName>
    </recommendedName>
</protein>
<dbReference type="OrthoDB" id="2015333at2759"/>
<feature type="region of interest" description="Disordered" evidence="3">
    <location>
        <begin position="682"/>
        <end position="724"/>
    </location>
</feature>
<feature type="region of interest" description="Disordered" evidence="3">
    <location>
        <begin position="850"/>
        <end position="881"/>
    </location>
</feature>
<dbReference type="InterPro" id="IPR051480">
    <property type="entry name" value="Endocytic_GEF_Adapter"/>
</dbReference>
<keyword evidence="2" id="KW-0963">Cytoplasm</keyword>
<accession>A0A5N5SN44</accession>
<dbReference type="InterPro" id="IPR000219">
    <property type="entry name" value="DH_dom"/>
</dbReference>
<feature type="region of interest" description="Disordered" evidence="3">
    <location>
        <begin position="528"/>
        <end position="560"/>
    </location>
</feature>
<feature type="compositionally biased region" description="Pro residues" evidence="3">
    <location>
        <begin position="302"/>
        <end position="312"/>
    </location>
</feature>
<keyword evidence="6" id="KW-1185">Reference proteome</keyword>
<feature type="compositionally biased region" description="Polar residues" evidence="3">
    <location>
        <begin position="596"/>
        <end position="611"/>
    </location>
</feature>
<evidence type="ECO:0000256" key="2">
    <source>
        <dbReference type="ARBA" id="ARBA00022490"/>
    </source>
</evidence>
<feature type="compositionally biased region" description="Low complexity" evidence="3">
    <location>
        <begin position="865"/>
        <end position="876"/>
    </location>
</feature>
<feature type="compositionally biased region" description="Low complexity" evidence="3">
    <location>
        <begin position="547"/>
        <end position="558"/>
    </location>
</feature>
<feature type="region of interest" description="Disordered" evidence="3">
    <location>
        <begin position="1118"/>
        <end position="1150"/>
    </location>
</feature>
<feature type="compositionally biased region" description="Basic and acidic residues" evidence="3">
    <location>
        <begin position="1291"/>
        <end position="1306"/>
    </location>
</feature>
<dbReference type="EMBL" id="SEYY01023006">
    <property type="protein sequence ID" value="KAB7495138.1"/>
    <property type="molecule type" value="Genomic_DNA"/>
</dbReference>
<dbReference type="Pfam" id="PF00621">
    <property type="entry name" value="RhoGEF"/>
    <property type="match status" value="1"/>
</dbReference>
<dbReference type="PROSITE" id="PS50010">
    <property type="entry name" value="DH_2"/>
    <property type="match status" value="1"/>
</dbReference>
<sequence length="1481" mass="167236">MDSYRPYYEYPPTQASIQVIPVNNASSAAPIKNKRSWGSILRFTGRTKKDREGSPSHLYSSQPTIYSPPFSIPQSYNYSSPSYSSQNVQFIANTPPYKNFTRNALPDNKERFQNYSSTYSKASGNVIKSIPPLRDGKNTVRYTDWFGSVVGRKPAIRPPLPLFQNSTPLAPDKNIPTVTSWDNYVSIQNRPKAVEIPAFVPLQSYNICMCPDQIFSTKSKKKKKFPGNAQWAWSQTTKPVYSPPHPLPIQNQLGYIRKEDDDEDSTPPTPETIRSIRSARSARSNESNSTITQETFSTHKVIPPPPSVPLPSIPKFIKKSSIQNDKRPSIITSKKTAYDFIERETYSSNESDTDDLSDNAVDCSWESHTNERDDDSNVSYKNAKNSGKINWKNDNNKVKIFTSPSNKVGTEKNLDNIKRTAISKVNHSRSNGYAEYGENNFNTPESNSRYQSKTSKFASGKLFPSNSESNLLQYANDKSSHINNKNYKAYNNHKDVVGSLNDINKRSRFERDSSKVVSIAGQRILLDKKQPKKTNRSMGPKISHLGNLENNEKPNNMNRHSISDWDLLQDYVKVAKSDSNKNTKETIYNEEDENSNEYWSTKQSSPNNFNHKTNDHRRSIVSTDVRDTIPEEVEEEEEEKAIENVDLKQGTDENLEAECEKDKEIDMYEERKKQLTYDNSVKINGYHNDNDNDYDEDLEEDYDESEDNDNEKSNEEPPNQINGFHPTLSELLKVKSILKRPNSLDTSSETDSDFYLQTYSDIKENLRKKKSVQFRPTDEVTLVEGNCQSKGRKVSSIKATRKEREKTRERKVQTNIISELHDIYERNNNKTEFSPNCNEGKNEVEVSIRNEERTDSANSVSNVDLSSNENNSSIELNSEENEKIYNEGSGSLRRTLSHRQTVDVSAPSFSDTYRLRQTSRPSILHLENSPLVKRKPTRKAPPPPKNATSPTRPTEPPPPPPPPQCPLPPSSKVCHPIQTNTNKVPSESDKQNYLDNEDACYNDLPSSLSSTSLSPPPSPPPPLPSSSPPPLPSSSPPPLDDDDDDDETIRDNFSHSNLSLSSFNDHKSPVSNTARSQPQVRPSSDSICFQDFKETLSLRTQNSSIFKEDEGSNIATIRGRIHNQRPSSYQQNGQSSKSDSPTKFISNKRYPKIKPLNSAHRLSFLSSMVEETEGDERLSDHIYEELPSLPSSPTGSIPNFQEKSIFDGASKYEILEFLQDARNRVNIAADDGEDLDVINPLTSDLNMVLEEEEYQNGVDNQDELLTSRYMDGRSSNRSSNSESSENSGLLRSDKEKLACAEVERTDSGVGSETSKPLVSLRRGNKTSSSSSNASSCLAGLREGDLPPCDDCDSPVEAKVTNSGVMYAPLVCRRCTRRRQERKEILSEIMETEVKYGRDLKVMMDQFCRPMRIAGLLSREQLEKIFLNIDELIEYNRQFSLQLRDAYEIAMDQGDEDLQTVNVAETLPSGNADVTCIPKLLC</sequence>
<evidence type="ECO:0000256" key="3">
    <source>
        <dbReference type="SAM" id="MobiDB-lite"/>
    </source>
</evidence>
<dbReference type="Proteomes" id="UP000326759">
    <property type="component" value="Unassembled WGS sequence"/>
</dbReference>
<dbReference type="GO" id="GO:0035025">
    <property type="term" value="P:positive regulation of Rho protein signal transduction"/>
    <property type="evidence" value="ECO:0007669"/>
    <property type="project" value="TreeGrafter"/>
</dbReference>
<dbReference type="SUPFAM" id="SSF48065">
    <property type="entry name" value="DBL homology domain (DH-domain)"/>
    <property type="match status" value="1"/>
</dbReference>
<feature type="domain" description="DH" evidence="4">
    <location>
        <begin position="1380"/>
        <end position="1449"/>
    </location>
</feature>
<reference evidence="5 6" key="1">
    <citation type="journal article" date="2019" name="PLoS Biol.">
        <title>Sex chromosomes control vertical transmission of feminizing Wolbachia symbionts in an isopod.</title>
        <authorList>
            <person name="Becking T."/>
            <person name="Chebbi M.A."/>
            <person name="Giraud I."/>
            <person name="Moumen B."/>
            <person name="Laverre T."/>
            <person name="Caubet Y."/>
            <person name="Peccoud J."/>
            <person name="Gilbert C."/>
            <person name="Cordaux R."/>
        </authorList>
    </citation>
    <scope>NUCLEOTIDE SEQUENCE [LARGE SCALE GENOMIC DNA]</scope>
    <source>
        <strain evidence="5">ANa2</strain>
        <tissue evidence="5">Whole body excluding digestive tract and cuticle</tissue>
    </source>
</reference>
<feature type="region of interest" description="Disordered" evidence="3">
    <location>
        <begin position="912"/>
        <end position="1085"/>
    </location>
</feature>
<comment type="subcellular location">
    <subcellularLocation>
        <location evidence="1">Cytoplasm</location>
    </subcellularLocation>
</comment>
<feature type="compositionally biased region" description="Polar residues" evidence="3">
    <location>
        <begin position="912"/>
        <end position="921"/>
    </location>
</feature>
<feature type="compositionally biased region" description="Polar residues" evidence="3">
    <location>
        <begin position="1069"/>
        <end position="1085"/>
    </location>
</feature>
<evidence type="ECO:0000256" key="1">
    <source>
        <dbReference type="ARBA" id="ARBA00004496"/>
    </source>
</evidence>
<feature type="compositionally biased region" description="Pro residues" evidence="3">
    <location>
        <begin position="953"/>
        <end position="969"/>
    </location>
</feature>
<dbReference type="GO" id="GO:0005085">
    <property type="term" value="F:guanyl-nucleotide exchange factor activity"/>
    <property type="evidence" value="ECO:0007669"/>
    <property type="project" value="InterPro"/>
</dbReference>
<comment type="caution">
    <text evidence="5">The sequence shown here is derived from an EMBL/GenBank/DDBJ whole genome shotgun (WGS) entry which is preliminary data.</text>
</comment>
<feature type="region of interest" description="Disordered" evidence="3">
    <location>
        <begin position="583"/>
        <end position="614"/>
    </location>
</feature>
<feature type="compositionally biased region" description="Low complexity" evidence="3">
    <location>
        <begin position="1054"/>
        <end position="1063"/>
    </location>
</feature>
<feature type="compositionally biased region" description="Low complexity" evidence="3">
    <location>
        <begin position="271"/>
        <end position="290"/>
    </location>
</feature>
<dbReference type="PANTHER" id="PTHR46006">
    <property type="entry name" value="RHO GUANINE NUCLEOTIDE EXCHANGE FACTOR AT 64C, ISOFORM A"/>
    <property type="match status" value="1"/>
</dbReference>
<dbReference type="GO" id="GO:0005737">
    <property type="term" value="C:cytoplasm"/>
    <property type="evidence" value="ECO:0007669"/>
    <property type="project" value="UniProtKB-SubCell"/>
</dbReference>
<feature type="compositionally biased region" description="Pro residues" evidence="3">
    <location>
        <begin position="1014"/>
        <end position="1038"/>
    </location>
</feature>
<organism evidence="5 6">
    <name type="scientific">Armadillidium nasatum</name>
    <dbReference type="NCBI Taxonomy" id="96803"/>
    <lineage>
        <taxon>Eukaryota</taxon>
        <taxon>Metazoa</taxon>
        <taxon>Ecdysozoa</taxon>
        <taxon>Arthropoda</taxon>
        <taxon>Crustacea</taxon>
        <taxon>Multicrustacea</taxon>
        <taxon>Malacostraca</taxon>
        <taxon>Eumalacostraca</taxon>
        <taxon>Peracarida</taxon>
        <taxon>Isopoda</taxon>
        <taxon>Oniscidea</taxon>
        <taxon>Crinocheta</taxon>
        <taxon>Armadillidiidae</taxon>
        <taxon>Armadillidium</taxon>
    </lineage>
</organism>
<evidence type="ECO:0000259" key="4">
    <source>
        <dbReference type="PROSITE" id="PS50010"/>
    </source>
</evidence>
<dbReference type="InterPro" id="IPR035899">
    <property type="entry name" value="DBL_dom_sf"/>
</dbReference>
<feature type="compositionally biased region" description="Polar residues" evidence="3">
    <location>
        <begin position="1124"/>
        <end position="1145"/>
    </location>
</feature>
<proteinExistence type="predicted"/>
<feature type="compositionally biased region" description="Low complexity" evidence="3">
    <location>
        <begin position="1272"/>
        <end position="1290"/>
    </location>
</feature>
<dbReference type="PANTHER" id="PTHR46006:SF5">
    <property type="entry name" value="DH DOMAIN-CONTAINING PROTEIN"/>
    <property type="match status" value="1"/>
</dbReference>
<feature type="region of interest" description="Disordered" evidence="3">
    <location>
        <begin position="43"/>
        <end position="62"/>
    </location>
</feature>
<feature type="compositionally biased region" description="Acidic residues" evidence="3">
    <location>
        <begin position="691"/>
        <end position="709"/>
    </location>
</feature>
<feature type="region of interest" description="Disordered" evidence="3">
    <location>
        <begin position="259"/>
        <end position="312"/>
    </location>
</feature>
<feature type="region of interest" description="Disordered" evidence="3">
    <location>
        <begin position="1271"/>
        <end position="1336"/>
    </location>
</feature>
<evidence type="ECO:0000313" key="6">
    <source>
        <dbReference type="Proteomes" id="UP000326759"/>
    </source>
</evidence>
<feature type="compositionally biased region" description="Low complexity" evidence="3">
    <location>
        <begin position="1003"/>
        <end position="1013"/>
    </location>
</feature>